<comment type="subcellular location">
    <subcellularLocation>
        <location evidence="7">Cytoplasm</location>
    </subcellularLocation>
</comment>
<dbReference type="InterPro" id="IPR027417">
    <property type="entry name" value="P-loop_NTPase"/>
</dbReference>
<keyword evidence="7" id="KW-0479">Metal-binding</keyword>
<dbReference type="Gene3D" id="3.40.50.300">
    <property type="entry name" value="P-loop containing nucleotide triphosphate hydrolases"/>
    <property type="match status" value="1"/>
</dbReference>
<keyword evidence="7" id="KW-0963">Cytoplasm</keyword>
<name>A0A1H8YWT8_9FLAO</name>
<evidence type="ECO:0000256" key="2">
    <source>
        <dbReference type="ARBA" id="ARBA00022679"/>
    </source>
</evidence>
<keyword evidence="6 7" id="KW-0057">Aromatic amino acid biosynthesis</keyword>
<dbReference type="InterPro" id="IPR031322">
    <property type="entry name" value="Shikimate/glucono_kinase"/>
</dbReference>
<dbReference type="SUPFAM" id="SSF52540">
    <property type="entry name" value="P-loop containing nucleoside triphosphate hydrolases"/>
    <property type="match status" value="1"/>
</dbReference>
<dbReference type="Pfam" id="PF01202">
    <property type="entry name" value="SKI"/>
    <property type="match status" value="1"/>
</dbReference>
<evidence type="ECO:0000256" key="6">
    <source>
        <dbReference type="ARBA" id="ARBA00023141"/>
    </source>
</evidence>
<dbReference type="GO" id="GO:0000287">
    <property type="term" value="F:magnesium ion binding"/>
    <property type="evidence" value="ECO:0007669"/>
    <property type="project" value="UniProtKB-UniRule"/>
</dbReference>
<feature type="binding site" evidence="7">
    <location>
        <position position="142"/>
    </location>
    <ligand>
        <name>substrate</name>
    </ligand>
</feature>
<dbReference type="STRING" id="1299341.SAMN05444005_101326"/>
<dbReference type="CDD" id="cd00464">
    <property type="entry name" value="SK"/>
    <property type="match status" value="1"/>
</dbReference>
<keyword evidence="4 7" id="KW-0418">Kinase</keyword>
<proteinExistence type="inferred from homology"/>
<feature type="binding site" evidence="7">
    <location>
        <position position="79"/>
    </location>
    <ligand>
        <name>substrate</name>
    </ligand>
</feature>
<sequence>MKIVLLGYMGSGKSAIGKYLAEKLNYEFVDLDVYISNKLNMSIVSIFETRGELYFRKLEHQFLQEILNTEDKFVLSLGGGTPCYYNNYEYYYGKKDISSFYLKASIATLFDRLIHDKANRPLINTFSDEELKEFIAKHLFERNEFYTKADHVIDVNDKSITSISEEILSILA</sequence>
<accession>A0A1H8YWT8</accession>
<keyword evidence="1 7" id="KW-0028">Amino-acid biosynthesis</keyword>
<dbReference type="GO" id="GO:0005829">
    <property type="term" value="C:cytosol"/>
    <property type="evidence" value="ECO:0007669"/>
    <property type="project" value="TreeGrafter"/>
</dbReference>
<reference evidence="8 9" key="1">
    <citation type="submission" date="2016-10" db="EMBL/GenBank/DDBJ databases">
        <authorList>
            <person name="de Groot N.N."/>
        </authorList>
    </citation>
    <scope>NUCLEOTIDE SEQUENCE [LARGE SCALE GENOMIC DNA]</scope>
    <source>
        <strain evidence="8 9">DSM 27078</strain>
    </source>
</reference>
<feature type="binding site" evidence="7">
    <location>
        <begin position="10"/>
        <end position="15"/>
    </location>
    <ligand>
        <name>ATP</name>
        <dbReference type="ChEBI" id="CHEBI:30616"/>
    </ligand>
</feature>
<evidence type="ECO:0000256" key="5">
    <source>
        <dbReference type="ARBA" id="ARBA00022840"/>
    </source>
</evidence>
<dbReference type="GO" id="GO:0004765">
    <property type="term" value="F:shikimate kinase activity"/>
    <property type="evidence" value="ECO:0007669"/>
    <property type="project" value="UniProtKB-UniRule"/>
</dbReference>
<dbReference type="HAMAP" id="MF_00109">
    <property type="entry name" value="Shikimate_kinase"/>
    <property type="match status" value="1"/>
</dbReference>
<keyword evidence="5 7" id="KW-0067">ATP-binding</keyword>
<evidence type="ECO:0000256" key="4">
    <source>
        <dbReference type="ARBA" id="ARBA00022777"/>
    </source>
</evidence>
<evidence type="ECO:0000313" key="9">
    <source>
        <dbReference type="Proteomes" id="UP000198648"/>
    </source>
</evidence>
<dbReference type="Proteomes" id="UP000198648">
    <property type="component" value="Unassembled WGS sequence"/>
</dbReference>
<keyword evidence="3 7" id="KW-0547">Nucleotide-binding</keyword>
<keyword evidence="9" id="KW-1185">Reference proteome</keyword>
<comment type="pathway">
    <text evidence="7">Metabolic intermediate biosynthesis; chorismate biosynthesis; chorismate from D-erythrose 4-phosphate and phosphoenolpyruvate: step 5/7.</text>
</comment>
<dbReference type="GO" id="GO:0009423">
    <property type="term" value="P:chorismate biosynthetic process"/>
    <property type="evidence" value="ECO:0007669"/>
    <property type="project" value="UniProtKB-UniRule"/>
</dbReference>
<dbReference type="AlphaFoldDB" id="A0A1H8YWT8"/>
<dbReference type="PANTHER" id="PTHR21087">
    <property type="entry name" value="SHIKIMATE KINASE"/>
    <property type="match status" value="1"/>
</dbReference>
<dbReference type="EC" id="2.7.1.71" evidence="7"/>
<feature type="binding site" evidence="7">
    <location>
        <position position="14"/>
    </location>
    <ligand>
        <name>Mg(2+)</name>
        <dbReference type="ChEBI" id="CHEBI:18420"/>
    </ligand>
</feature>
<comment type="function">
    <text evidence="7">Catalyzes the specific phosphorylation of the 3-hydroxyl group of shikimic acid using ATP as a cosubstrate.</text>
</comment>
<evidence type="ECO:0000256" key="7">
    <source>
        <dbReference type="HAMAP-Rule" id="MF_00109"/>
    </source>
</evidence>
<comment type="similarity">
    <text evidence="7">Belongs to the shikimate kinase family.</text>
</comment>
<comment type="catalytic activity">
    <reaction evidence="7">
        <text>shikimate + ATP = 3-phosphoshikimate + ADP + H(+)</text>
        <dbReference type="Rhea" id="RHEA:13121"/>
        <dbReference type="ChEBI" id="CHEBI:15378"/>
        <dbReference type="ChEBI" id="CHEBI:30616"/>
        <dbReference type="ChEBI" id="CHEBI:36208"/>
        <dbReference type="ChEBI" id="CHEBI:145989"/>
        <dbReference type="ChEBI" id="CHEBI:456216"/>
        <dbReference type="EC" id="2.7.1.71"/>
    </reaction>
</comment>
<dbReference type="PRINTS" id="PR01100">
    <property type="entry name" value="SHIKIMTKNASE"/>
</dbReference>
<dbReference type="InterPro" id="IPR000623">
    <property type="entry name" value="Shikimate_kinase/TSH1"/>
</dbReference>
<dbReference type="PANTHER" id="PTHR21087:SF16">
    <property type="entry name" value="SHIKIMATE KINASE 1, CHLOROPLASTIC"/>
    <property type="match status" value="1"/>
</dbReference>
<protein>
    <recommendedName>
        <fullName evidence="7">Shikimate kinase</fullName>
        <shortName evidence="7">SK</shortName>
        <ecNumber evidence="7">2.7.1.71</ecNumber>
    </recommendedName>
</protein>
<dbReference type="GO" id="GO:0005524">
    <property type="term" value="F:ATP binding"/>
    <property type="evidence" value="ECO:0007669"/>
    <property type="project" value="UniProtKB-UniRule"/>
</dbReference>
<evidence type="ECO:0000256" key="3">
    <source>
        <dbReference type="ARBA" id="ARBA00022741"/>
    </source>
</evidence>
<dbReference type="UniPathway" id="UPA00053">
    <property type="reaction ID" value="UER00088"/>
</dbReference>
<comment type="caution">
    <text evidence="7">Lacks conserved residue(s) required for the propagation of feature annotation.</text>
</comment>
<comment type="cofactor">
    <cofactor evidence="7">
        <name>Mg(2+)</name>
        <dbReference type="ChEBI" id="CHEBI:18420"/>
    </cofactor>
    <text evidence="7">Binds 1 Mg(2+) ion per subunit.</text>
</comment>
<evidence type="ECO:0000256" key="1">
    <source>
        <dbReference type="ARBA" id="ARBA00022605"/>
    </source>
</evidence>
<evidence type="ECO:0000313" key="8">
    <source>
        <dbReference type="EMBL" id="SEP56695.1"/>
    </source>
</evidence>
<dbReference type="EMBL" id="FOEI01000001">
    <property type="protein sequence ID" value="SEP56695.1"/>
    <property type="molecule type" value="Genomic_DNA"/>
</dbReference>
<organism evidence="8 9">
    <name type="scientific">Flavobacterium urocaniciphilum</name>
    <dbReference type="NCBI Taxonomy" id="1299341"/>
    <lineage>
        <taxon>Bacteria</taxon>
        <taxon>Pseudomonadati</taxon>
        <taxon>Bacteroidota</taxon>
        <taxon>Flavobacteriia</taxon>
        <taxon>Flavobacteriales</taxon>
        <taxon>Flavobacteriaceae</taxon>
        <taxon>Flavobacterium</taxon>
    </lineage>
</organism>
<comment type="subunit">
    <text evidence="7">Monomer.</text>
</comment>
<keyword evidence="2 7" id="KW-0808">Transferase</keyword>
<keyword evidence="7" id="KW-0460">Magnesium</keyword>
<gene>
    <name evidence="7" type="primary">aroK</name>
    <name evidence="8" type="ORF">SAMN05444005_101326</name>
</gene>
<dbReference type="GO" id="GO:0009073">
    <property type="term" value="P:aromatic amino acid family biosynthetic process"/>
    <property type="evidence" value="ECO:0007669"/>
    <property type="project" value="UniProtKB-KW"/>
</dbReference>
<feature type="binding site" evidence="7">
    <location>
        <position position="56"/>
    </location>
    <ligand>
        <name>substrate</name>
    </ligand>
</feature>
<dbReference type="GO" id="GO:0008652">
    <property type="term" value="P:amino acid biosynthetic process"/>
    <property type="evidence" value="ECO:0007669"/>
    <property type="project" value="UniProtKB-KW"/>
</dbReference>
<feature type="binding site" evidence="7">
    <location>
        <position position="32"/>
    </location>
    <ligand>
        <name>substrate</name>
    </ligand>
</feature>
<dbReference type="OrthoDB" id="9800332at2"/>
<dbReference type="RefSeq" id="WP_091464280.1">
    <property type="nucleotide sequence ID" value="NZ_FOEI01000001.1"/>
</dbReference>
<feature type="binding site" evidence="7">
    <location>
        <position position="120"/>
    </location>
    <ligand>
        <name>ATP</name>
        <dbReference type="ChEBI" id="CHEBI:30616"/>
    </ligand>
</feature>